<keyword evidence="8 12" id="KW-0862">Zinc</keyword>
<name>A0ABS5U7Y6_9BACT</name>
<evidence type="ECO:0000259" key="13">
    <source>
        <dbReference type="PROSITE" id="PS51747"/>
    </source>
</evidence>
<dbReference type="EMBL" id="JAHDYS010000006">
    <property type="protein sequence ID" value="MBT1071784.1"/>
    <property type="molecule type" value="Genomic_DNA"/>
</dbReference>
<dbReference type="InterPro" id="IPR011549">
    <property type="entry name" value="RibD_C"/>
</dbReference>
<keyword evidence="6 12" id="KW-0686">Riboflavin biosynthesis</keyword>
<comment type="catalytic activity">
    <reaction evidence="12">
        <text>2,5-diamino-6-hydroxy-4-(5-phosphoribosylamino)-pyrimidine + H2O + H(+) = 5-amino-6-(5-phospho-D-ribosylamino)uracil + NH4(+)</text>
        <dbReference type="Rhea" id="RHEA:21868"/>
        <dbReference type="ChEBI" id="CHEBI:15377"/>
        <dbReference type="ChEBI" id="CHEBI:15378"/>
        <dbReference type="ChEBI" id="CHEBI:28938"/>
        <dbReference type="ChEBI" id="CHEBI:58453"/>
        <dbReference type="ChEBI" id="CHEBI:58614"/>
        <dbReference type="EC" id="3.5.4.26"/>
    </reaction>
</comment>
<comment type="similarity">
    <text evidence="5 12">In the C-terminal section; belongs to the HTP reductase family.</text>
</comment>
<keyword evidence="12 14" id="KW-0378">Hydrolase</keyword>
<evidence type="ECO:0000256" key="5">
    <source>
        <dbReference type="ARBA" id="ARBA00007417"/>
    </source>
</evidence>
<organism evidence="14 15">
    <name type="scientific">Pelotalea chapellei</name>
    <dbReference type="NCBI Taxonomy" id="44671"/>
    <lineage>
        <taxon>Bacteria</taxon>
        <taxon>Pseudomonadati</taxon>
        <taxon>Thermodesulfobacteriota</taxon>
        <taxon>Desulfuromonadia</taxon>
        <taxon>Geobacterales</taxon>
        <taxon>Geobacteraceae</taxon>
        <taxon>Pelotalea</taxon>
    </lineage>
</organism>
<keyword evidence="10 12" id="KW-0560">Oxidoreductase</keyword>
<dbReference type="Pfam" id="PF01872">
    <property type="entry name" value="RibD_C"/>
    <property type="match status" value="1"/>
</dbReference>
<dbReference type="Pfam" id="PF00383">
    <property type="entry name" value="dCMP_cyt_deam_1"/>
    <property type="match status" value="1"/>
</dbReference>
<evidence type="ECO:0000313" key="14">
    <source>
        <dbReference type="EMBL" id="MBT1071784.1"/>
    </source>
</evidence>
<dbReference type="GO" id="GO:0008835">
    <property type="term" value="F:diaminohydroxyphosphoribosylaminopyrimidine deaminase activity"/>
    <property type="evidence" value="ECO:0007669"/>
    <property type="project" value="UniProtKB-EC"/>
</dbReference>
<evidence type="ECO:0000256" key="3">
    <source>
        <dbReference type="ARBA" id="ARBA00004910"/>
    </source>
</evidence>
<dbReference type="PROSITE" id="PS51747">
    <property type="entry name" value="CYT_DCMP_DEAMINASES_2"/>
    <property type="match status" value="1"/>
</dbReference>
<sequence>MSIPDLKHMKRALSLARKGMGKTSPNPAVGCVIVKDGVVIGEGWHKKAGGPHAEIFALEMAGTAARNADVYVTLEPCCHSGKTPPCSEALIAAGVKRVFAAMADPNSKVNGNGFRALEKAGIITECGLMEDEARALNLAFIKHVTTGLPYVIYKCAMTLDGKIATFTGESRWISGAESRRFVHRLRSRCDGVMVGVDTIIADDPQLTVRHVRGKNPWRIIVDSTLRTPESVNVLSESLAQKTIIATTEQNPRVHLRYLQRGVSILVCRERNGKVDMEDMLKQLGERNIQSILLEGGSRVAGEALKQGLIDECIFFYAPKVIGSDGFSPLAITGISSMDKALIFTDVSVQKAGPDIIITARPEQPCLQA</sequence>
<evidence type="ECO:0000256" key="4">
    <source>
        <dbReference type="ARBA" id="ARBA00005259"/>
    </source>
</evidence>
<evidence type="ECO:0000256" key="6">
    <source>
        <dbReference type="ARBA" id="ARBA00022619"/>
    </source>
</evidence>
<evidence type="ECO:0000256" key="2">
    <source>
        <dbReference type="ARBA" id="ARBA00004882"/>
    </source>
</evidence>
<evidence type="ECO:0000256" key="11">
    <source>
        <dbReference type="ARBA" id="ARBA00023268"/>
    </source>
</evidence>
<evidence type="ECO:0000256" key="1">
    <source>
        <dbReference type="ARBA" id="ARBA00002151"/>
    </source>
</evidence>
<comment type="caution">
    <text evidence="14">The sequence shown here is derived from an EMBL/GenBank/DDBJ whole genome shotgun (WGS) entry which is preliminary data.</text>
</comment>
<dbReference type="NCBIfam" id="TIGR00326">
    <property type="entry name" value="eubact_ribD"/>
    <property type="match status" value="1"/>
</dbReference>
<dbReference type="NCBIfam" id="TIGR00227">
    <property type="entry name" value="ribD_Cterm"/>
    <property type="match status" value="1"/>
</dbReference>
<dbReference type="RefSeq" id="WP_214297927.1">
    <property type="nucleotide sequence ID" value="NZ_JAHDYS010000006.1"/>
</dbReference>
<dbReference type="Gene3D" id="3.40.140.10">
    <property type="entry name" value="Cytidine Deaminase, domain 2"/>
    <property type="match status" value="1"/>
</dbReference>
<keyword evidence="15" id="KW-1185">Reference proteome</keyword>
<dbReference type="SUPFAM" id="SSF53927">
    <property type="entry name" value="Cytidine deaminase-like"/>
    <property type="match status" value="1"/>
</dbReference>
<evidence type="ECO:0000256" key="9">
    <source>
        <dbReference type="ARBA" id="ARBA00022857"/>
    </source>
</evidence>
<evidence type="ECO:0000256" key="7">
    <source>
        <dbReference type="ARBA" id="ARBA00022723"/>
    </source>
</evidence>
<dbReference type="Proteomes" id="UP000784128">
    <property type="component" value="Unassembled WGS sequence"/>
</dbReference>
<evidence type="ECO:0000313" key="15">
    <source>
        <dbReference type="Proteomes" id="UP000784128"/>
    </source>
</evidence>
<dbReference type="InterPro" id="IPR024072">
    <property type="entry name" value="DHFR-like_dom_sf"/>
</dbReference>
<dbReference type="GO" id="GO:0008703">
    <property type="term" value="F:5-amino-6-(5-phosphoribosylamino)uracil reductase activity"/>
    <property type="evidence" value="ECO:0007669"/>
    <property type="project" value="UniProtKB-EC"/>
</dbReference>
<keyword evidence="7 12" id="KW-0479">Metal-binding</keyword>
<comment type="similarity">
    <text evidence="4 12">In the N-terminal section; belongs to the cytidine and deoxycytidylate deaminase family.</text>
</comment>
<comment type="cofactor">
    <cofactor evidence="12">
        <name>Zn(2+)</name>
        <dbReference type="ChEBI" id="CHEBI:29105"/>
    </cofactor>
    <text evidence="12">Binds 1 zinc ion.</text>
</comment>
<evidence type="ECO:0000256" key="10">
    <source>
        <dbReference type="ARBA" id="ARBA00023002"/>
    </source>
</evidence>
<dbReference type="InterPro" id="IPR050765">
    <property type="entry name" value="Riboflavin_Biosynth_HTPR"/>
</dbReference>
<keyword evidence="9 12" id="KW-0521">NADP</keyword>
<keyword evidence="11" id="KW-0511">Multifunctional enzyme</keyword>
<evidence type="ECO:0000256" key="12">
    <source>
        <dbReference type="PIRNR" id="PIRNR006769"/>
    </source>
</evidence>
<proteinExistence type="inferred from homology"/>
<dbReference type="InterPro" id="IPR016192">
    <property type="entry name" value="APOBEC/CMP_deaminase_Zn-bd"/>
</dbReference>
<dbReference type="PANTHER" id="PTHR38011">
    <property type="entry name" value="DIHYDROFOLATE REDUCTASE FAMILY PROTEIN (AFU_ORTHOLOGUE AFUA_8G06820)"/>
    <property type="match status" value="1"/>
</dbReference>
<dbReference type="Gene3D" id="3.40.430.10">
    <property type="entry name" value="Dihydrofolate Reductase, subunit A"/>
    <property type="match status" value="1"/>
</dbReference>
<dbReference type="EC" id="3.5.4.26" evidence="12"/>
<dbReference type="SUPFAM" id="SSF53597">
    <property type="entry name" value="Dihydrofolate reductase-like"/>
    <property type="match status" value="1"/>
</dbReference>
<dbReference type="PROSITE" id="PS00903">
    <property type="entry name" value="CYT_DCMP_DEAMINASES_1"/>
    <property type="match status" value="1"/>
</dbReference>
<gene>
    <name evidence="14" type="primary">ribD</name>
    <name evidence="14" type="ORF">KJB30_08315</name>
</gene>
<protein>
    <recommendedName>
        <fullName evidence="12">Riboflavin biosynthesis protein RibD</fullName>
    </recommendedName>
    <domain>
        <recommendedName>
            <fullName evidence="12">Diaminohydroxyphosphoribosylaminopyrimidine deaminase</fullName>
            <shortName evidence="12">DRAP deaminase</shortName>
            <ecNumber evidence="12">3.5.4.26</ecNumber>
        </recommendedName>
        <alternativeName>
            <fullName evidence="12">Riboflavin-specific deaminase</fullName>
        </alternativeName>
    </domain>
    <domain>
        <recommendedName>
            <fullName evidence="12">5-amino-6-(5-phosphoribosylamino)uracil reductase</fullName>
            <ecNumber evidence="12">1.1.1.193</ecNumber>
        </recommendedName>
        <alternativeName>
            <fullName evidence="12">HTP reductase</fullName>
        </alternativeName>
    </domain>
</protein>
<reference evidence="14 15" key="1">
    <citation type="submission" date="2021-05" db="EMBL/GenBank/DDBJ databases">
        <title>The draft genome of Geobacter chapellei DSM 13688.</title>
        <authorList>
            <person name="Xu Z."/>
            <person name="Masuda Y."/>
            <person name="Itoh H."/>
            <person name="Senoo K."/>
        </authorList>
    </citation>
    <scope>NUCLEOTIDE SEQUENCE [LARGE SCALE GENOMIC DNA]</scope>
    <source>
        <strain evidence="14 15">DSM 13688</strain>
    </source>
</reference>
<comment type="catalytic activity">
    <reaction evidence="12">
        <text>5-amino-6-(5-phospho-D-ribitylamino)uracil + NADP(+) = 5-amino-6-(5-phospho-D-ribosylamino)uracil + NADPH + H(+)</text>
        <dbReference type="Rhea" id="RHEA:17845"/>
        <dbReference type="ChEBI" id="CHEBI:15378"/>
        <dbReference type="ChEBI" id="CHEBI:57783"/>
        <dbReference type="ChEBI" id="CHEBI:58349"/>
        <dbReference type="ChEBI" id="CHEBI:58421"/>
        <dbReference type="ChEBI" id="CHEBI:58453"/>
        <dbReference type="EC" id="1.1.1.193"/>
    </reaction>
</comment>
<dbReference type="EC" id="1.1.1.193" evidence="12"/>
<dbReference type="InterPro" id="IPR016193">
    <property type="entry name" value="Cytidine_deaminase-like"/>
</dbReference>
<comment type="pathway">
    <text evidence="2 12">Cofactor biosynthesis; riboflavin biosynthesis; 5-amino-6-(D-ribitylamino)uracil from GTP: step 2/4.</text>
</comment>
<dbReference type="InterPro" id="IPR002734">
    <property type="entry name" value="RibDG_C"/>
</dbReference>
<dbReference type="InterPro" id="IPR002125">
    <property type="entry name" value="CMP_dCMP_dom"/>
</dbReference>
<comment type="pathway">
    <text evidence="3 12">Cofactor biosynthesis; riboflavin biosynthesis; 5-amino-6-(D-ribitylamino)uracil from GTP: step 3/4.</text>
</comment>
<dbReference type="PANTHER" id="PTHR38011:SF7">
    <property type="entry name" value="2,5-DIAMINO-6-RIBOSYLAMINO-4(3H)-PYRIMIDINONE 5'-PHOSPHATE REDUCTASE"/>
    <property type="match status" value="1"/>
</dbReference>
<dbReference type="PIRSF" id="PIRSF006769">
    <property type="entry name" value="RibD"/>
    <property type="match status" value="1"/>
</dbReference>
<feature type="domain" description="CMP/dCMP-type deaminase" evidence="13">
    <location>
        <begin position="3"/>
        <end position="117"/>
    </location>
</feature>
<evidence type="ECO:0000256" key="8">
    <source>
        <dbReference type="ARBA" id="ARBA00022833"/>
    </source>
</evidence>
<accession>A0ABS5U7Y6</accession>
<comment type="function">
    <text evidence="1 12">Converts 2,5-diamino-6-(ribosylamino)-4(3h)-pyrimidinone 5'-phosphate into 5-amino-6-(ribosylamino)-2,4(1h,3h)-pyrimidinedione 5'-phosphate.</text>
</comment>
<dbReference type="InterPro" id="IPR004794">
    <property type="entry name" value="Eubact_RibD"/>
</dbReference>
<dbReference type="CDD" id="cd01284">
    <property type="entry name" value="Riboflavin_deaminase-reductase"/>
    <property type="match status" value="1"/>
</dbReference>